<evidence type="ECO:0000313" key="3">
    <source>
        <dbReference type="Proteomes" id="UP001449657"/>
    </source>
</evidence>
<accession>A0ABZ2YWR3</accession>
<dbReference type="PANTHER" id="PTHR42951">
    <property type="entry name" value="METALLO-BETA-LACTAMASE DOMAIN-CONTAINING"/>
    <property type="match status" value="1"/>
</dbReference>
<dbReference type="Gene3D" id="3.60.15.10">
    <property type="entry name" value="Ribonuclease Z/Hydroxyacylglutathione hydrolase-like"/>
    <property type="match status" value="1"/>
</dbReference>
<evidence type="ECO:0000259" key="1">
    <source>
        <dbReference type="SMART" id="SM00849"/>
    </source>
</evidence>
<sequence length="263" mass="28978">MSIRRITENVYELNLGKSNAFLIDDEKLTLIDTGEPDSSGLILELLQSIGRQPDDLKNILLTHSHPDHSGSAADLKAITGAKIYMHPAERKWVEAGYIPKPERPHFTGLVNRLIYRMFIAGAPGSITPFRIDRLLEDGEWLPIGGGIQAVHIPGHSEGQLAFFFPGAKNVLFAADACDNLFGLGYSTFYEDFEAGRHSLEKLATFDFDIACFGHGKSILHGAGMKFGRKFIGHHHHHGGHPQRAAAAAGEEATIRVHEPEERI</sequence>
<dbReference type="InterPro" id="IPR050855">
    <property type="entry name" value="NDM-1-like"/>
</dbReference>
<dbReference type="EMBL" id="CP150096">
    <property type="protein sequence ID" value="WZN44316.1"/>
    <property type="molecule type" value="Genomic_DNA"/>
</dbReference>
<name>A0ABZ2YWR3_9BACT</name>
<dbReference type="SUPFAM" id="SSF56281">
    <property type="entry name" value="Metallo-hydrolase/oxidoreductase"/>
    <property type="match status" value="1"/>
</dbReference>
<reference evidence="2 3" key="1">
    <citation type="submission" date="2024-03" db="EMBL/GenBank/DDBJ databases">
        <title>Chitinophaga caseinilytica sp. nov., a casein hydrolysing bacterium isolated from forest soil.</title>
        <authorList>
            <person name="Lee D.S."/>
            <person name="Han D.M."/>
            <person name="Baek J.H."/>
            <person name="Choi D.G."/>
            <person name="Jeon J.H."/>
            <person name="Jeon C.O."/>
        </authorList>
    </citation>
    <scope>NUCLEOTIDE SEQUENCE [LARGE SCALE GENOMIC DNA]</scope>
    <source>
        <strain evidence="2 3">KACC 19118</strain>
    </source>
</reference>
<feature type="domain" description="Metallo-beta-lactamase" evidence="1">
    <location>
        <begin position="17"/>
        <end position="214"/>
    </location>
</feature>
<dbReference type="InterPro" id="IPR036866">
    <property type="entry name" value="RibonucZ/Hydroxyglut_hydro"/>
</dbReference>
<gene>
    <name evidence="2" type="ORF">WJU22_15565</name>
</gene>
<dbReference type="InterPro" id="IPR001279">
    <property type="entry name" value="Metallo-B-lactamas"/>
</dbReference>
<dbReference type="SMART" id="SM00849">
    <property type="entry name" value="Lactamase_B"/>
    <property type="match status" value="1"/>
</dbReference>
<dbReference type="Proteomes" id="UP001449657">
    <property type="component" value="Chromosome"/>
</dbReference>
<dbReference type="PANTHER" id="PTHR42951:SF17">
    <property type="entry name" value="METALLO-BETA-LACTAMASE DOMAIN-CONTAINING PROTEIN"/>
    <property type="match status" value="1"/>
</dbReference>
<proteinExistence type="predicted"/>
<protein>
    <submittedName>
        <fullName evidence="2">MBL fold metallo-hydrolase</fullName>
    </submittedName>
</protein>
<dbReference type="CDD" id="cd07721">
    <property type="entry name" value="yflN-like_MBL-fold"/>
    <property type="match status" value="1"/>
</dbReference>
<dbReference type="Pfam" id="PF00753">
    <property type="entry name" value="Lactamase_B"/>
    <property type="match status" value="1"/>
</dbReference>
<dbReference type="RefSeq" id="WP_341839104.1">
    <property type="nucleotide sequence ID" value="NZ_CP149792.1"/>
</dbReference>
<evidence type="ECO:0000313" key="2">
    <source>
        <dbReference type="EMBL" id="WZN44316.1"/>
    </source>
</evidence>
<organism evidence="2 3">
    <name type="scientific">Chitinophaga caseinilytica</name>
    <dbReference type="NCBI Taxonomy" id="2267521"/>
    <lineage>
        <taxon>Bacteria</taxon>
        <taxon>Pseudomonadati</taxon>
        <taxon>Bacteroidota</taxon>
        <taxon>Chitinophagia</taxon>
        <taxon>Chitinophagales</taxon>
        <taxon>Chitinophagaceae</taxon>
        <taxon>Chitinophaga</taxon>
    </lineage>
</organism>
<keyword evidence="3" id="KW-1185">Reference proteome</keyword>